<keyword evidence="3" id="KW-1185">Reference proteome</keyword>
<comment type="caution">
    <text evidence="2">The sequence shown here is derived from an EMBL/GenBank/DDBJ whole genome shotgun (WGS) entry which is preliminary data.</text>
</comment>
<dbReference type="OrthoDB" id="6342839at2759"/>
<dbReference type="EMBL" id="CAKKLH010000015">
    <property type="protein sequence ID" value="CAH0099266.1"/>
    <property type="molecule type" value="Genomic_DNA"/>
</dbReference>
<dbReference type="Proteomes" id="UP000789390">
    <property type="component" value="Unassembled WGS sequence"/>
</dbReference>
<accession>A0A8J2WCQ3</accession>
<keyword evidence="1" id="KW-0732">Signal</keyword>
<feature type="chain" id="PRO_5035278202" evidence="1">
    <location>
        <begin position="26"/>
        <end position="292"/>
    </location>
</feature>
<proteinExistence type="predicted"/>
<sequence>MRQSSSIMFLVGTVVVLLTFNGAESFTLGRNVTISLDLDDHVDSSNETNGTDDHLDSMELIQNNETFIEDVLDIHHDSLETNIRRLIKQDFKLAVPNQTTNASLVLVASDDDNLSLEDIAASLEQKDQINQQQMLIDTLKVKSDLVKRNAPTDHFVIQQQDGLSSHGVTPVQQRFDDHSLEDEQHFALSHEDILLLSLLEQQPIVGVFGHPLSDDLYLVKEYLGDSYFWEMDDELSSAYLMRWVTVEDITKLFGSNIMDTRPKKLSADHFAQFTPVQPMTDDEIHALNPVTL</sequence>
<evidence type="ECO:0000313" key="3">
    <source>
        <dbReference type="Proteomes" id="UP000789390"/>
    </source>
</evidence>
<name>A0A8J2WCQ3_9CRUS</name>
<evidence type="ECO:0000313" key="2">
    <source>
        <dbReference type="EMBL" id="CAH0099266.1"/>
    </source>
</evidence>
<reference evidence="2" key="1">
    <citation type="submission" date="2021-11" db="EMBL/GenBank/DDBJ databases">
        <authorList>
            <person name="Schell T."/>
        </authorList>
    </citation>
    <scope>NUCLEOTIDE SEQUENCE</scope>
    <source>
        <strain evidence="2">M5</strain>
    </source>
</reference>
<dbReference type="AlphaFoldDB" id="A0A8J2WCQ3"/>
<organism evidence="2 3">
    <name type="scientific">Daphnia galeata</name>
    <dbReference type="NCBI Taxonomy" id="27404"/>
    <lineage>
        <taxon>Eukaryota</taxon>
        <taxon>Metazoa</taxon>
        <taxon>Ecdysozoa</taxon>
        <taxon>Arthropoda</taxon>
        <taxon>Crustacea</taxon>
        <taxon>Branchiopoda</taxon>
        <taxon>Diplostraca</taxon>
        <taxon>Cladocera</taxon>
        <taxon>Anomopoda</taxon>
        <taxon>Daphniidae</taxon>
        <taxon>Daphnia</taxon>
    </lineage>
</organism>
<evidence type="ECO:0000256" key="1">
    <source>
        <dbReference type="SAM" id="SignalP"/>
    </source>
</evidence>
<protein>
    <submittedName>
        <fullName evidence="2">Uncharacterized protein</fullName>
    </submittedName>
</protein>
<gene>
    <name evidence="2" type="ORF">DGAL_LOCUS1384</name>
</gene>
<feature type="signal peptide" evidence="1">
    <location>
        <begin position="1"/>
        <end position="25"/>
    </location>
</feature>